<evidence type="ECO:0000313" key="1">
    <source>
        <dbReference type="EMBL" id="ASB90058.1"/>
    </source>
</evidence>
<gene>
    <name evidence="1" type="ORF">S101395_03551</name>
</gene>
<keyword evidence="2" id="KW-1185">Reference proteome</keyword>
<evidence type="ECO:0008006" key="3">
    <source>
        <dbReference type="Google" id="ProtNLM"/>
    </source>
</evidence>
<sequence length="90" mass="10740">MKHFYQFEKDPFGDLRIILPKEINIFSDFIENIMTIDQADEYIDYLNKVLNGEYEDFEIQLNAASVSIKKDVTVVEHFYRNEPPYKNKIS</sequence>
<dbReference type="EMBL" id="CP021920">
    <property type="protein sequence ID" value="ASB90058.1"/>
    <property type="molecule type" value="Genomic_DNA"/>
</dbReference>
<organism evidence="1 2">
    <name type="scientific">Bacillus sonorensis</name>
    <dbReference type="NCBI Taxonomy" id="119858"/>
    <lineage>
        <taxon>Bacteria</taxon>
        <taxon>Bacillati</taxon>
        <taxon>Bacillota</taxon>
        <taxon>Bacilli</taxon>
        <taxon>Bacillales</taxon>
        <taxon>Bacillaceae</taxon>
        <taxon>Bacillus</taxon>
    </lineage>
</organism>
<dbReference type="Proteomes" id="UP000196877">
    <property type="component" value="Chromosome"/>
</dbReference>
<name>A0ABN5AGY8_9BACI</name>
<dbReference type="RefSeq" id="WP_006638604.1">
    <property type="nucleotide sequence ID" value="NZ_BORD01000002.1"/>
</dbReference>
<evidence type="ECO:0000313" key="2">
    <source>
        <dbReference type="Proteomes" id="UP000196877"/>
    </source>
</evidence>
<accession>A0ABN5AGY8</accession>
<proteinExistence type="predicted"/>
<reference evidence="1 2" key="1">
    <citation type="submission" date="2017-06" db="EMBL/GenBank/DDBJ databases">
        <title>Genome sequence of Bacillus sonorensis strain SRCM101395.</title>
        <authorList>
            <person name="Cho S.H."/>
        </authorList>
    </citation>
    <scope>NUCLEOTIDE SEQUENCE [LARGE SCALE GENOMIC DNA]</scope>
    <source>
        <strain evidence="1 2">SRCM101395</strain>
    </source>
</reference>
<dbReference type="GeneID" id="92852505"/>
<protein>
    <recommendedName>
        <fullName evidence="3">tRNA-Val4</fullName>
    </recommendedName>
</protein>